<organism evidence="1 2">
    <name type="scientific">Streptomyces albiflavescens</name>
    <dbReference type="NCBI Taxonomy" id="1623582"/>
    <lineage>
        <taxon>Bacteria</taxon>
        <taxon>Bacillati</taxon>
        <taxon>Actinomycetota</taxon>
        <taxon>Actinomycetes</taxon>
        <taxon>Kitasatosporales</taxon>
        <taxon>Streptomycetaceae</taxon>
        <taxon>Streptomyces</taxon>
    </lineage>
</organism>
<proteinExistence type="predicted"/>
<comment type="caution">
    <text evidence="1">The sequence shown here is derived from an EMBL/GenBank/DDBJ whole genome shotgun (WGS) entry which is preliminary data.</text>
</comment>
<gene>
    <name evidence="1" type="ORF">GCM10011579_027230</name>
</gene>
<evidence type="ECO:0000313" key="2">
    <source>
        <dbReference type="Proteomes" id="UP000600365"/>
    </source>
</evidence>
<evidence type="ECO:0000313" key="1">
    <source>
        <dbReference type="EMBL" id="GGN61188.1"/>
    </source>
</evidence>
<sequence length="107" mass="11148">MANRRILARGHQGVGVAGAPWAQLQAVGEVENRLLGPGHPTCGNDRSYGGVGDHRGIVPHAFRRTISLIPGELTGLEGEVEGSGGHVYVRAEGDGELAEVFASLGRV</sequence>
<protein>
    <submittedName>
        <fullName evidence="1">Uncharacterized protein</fullName>
    </submittedName>
</protein>
<dbReference type="AlphaFoldDB" id="A0A917Y1K9"/>
<dbReference type="EMBL" id="BMMM01000004">
    <property type="protein sequence ID" value="GGN61188.1"/>
    <property type="molecule type" value="Genomic_DNA"/>
</dbReference>
<dbReference type="Proteomes" id="UP000600365">
    <property type="component" value="Unassembled WGS sequence"/>
</dbReference>
<reference evidence="1 2" key="1">
    <citation type="journal article" date="2014" name="Int. J. Syst. Evol. Microbiol.">
        <title>Complete genome sequence of Corynebacterium casei LMG S-19264T (=DSM 44701T), isolated from a smear-ripened cheese.</title>
        <authorList>
            <consortium name="US DOE Joint Genome Institute (JGI-PGF)"/>
            <person name="Walter F."/>
            <person name="Albersmeier A."/>
            <person name="Kalinowski J."/>
            <person name="Ruckert C."/>
        </authorList>
    </citation>
    <scope>NUCLEOTIDE SEQUENCE [LARGE SCALE GENOMIC DNA]</scope>
    <source>
        <strain evidence="1 2">CGMCC 4.7111</strain>
    </source>
</reference>
<keyword evidence="2" id="KW-1185">Reference proteome</keyword>
<accession>A0A917Y1K9</accession>
<name>A0A917Y1K9_9ACTN</name>